<dbReference type="PANTHER" id="PTHR34205">
    <property type="entry name" value="TRANSMEMBRANE PROTEIN"/>
    <property type="match status" value="1"/>
</dbReference>
<keyword evidence="1" id="KW-1133">Transmembrane helix</keyword>
<evidence type="ECO:0000256" key="1">
    <source>
        <dbReference type="SAM" id="Phobius"/>
    </source>
</evidence>
<evidence type="ECO:0000313" key="2">
    <source>
        <dbReference type="EMBL" id="PPQ33890.1"/>
    </source>
</evidence>
<organism evidence="2 3">
    <name type="scientific">Rhodopila globiformis</name>
    <name type="common">Rhodopseudomonas globiformis</name>
    <dbReference type="NCBI Taxonomy" id="1071"/>
    <lineage>
        <taxon>Bacteria</taxon>
        <taxon>Pseudomonadati</taxon>
        <taxon>Pseudomonadota</taxon>
        <taxon>Alphaproteobacteria</taxon>
        <taxon>Acetobacterales</taxon>
        <taxon>Acetobacteraceae</taxon>
        <taxon>Rhodopila</taxon>
    </lineage>
</organism>
<dbReference type="OrthoDB" id="7356072at2"/>
<proteinExistence type="predicted"/>
<dbReference type="EMBL" id="NHRY01000136">
    <property type="protein sequence ID" value="PPQ33890.1"/>
    <property type="molecule type" value="Genomic_DNA"/>
</dbReference>
<dbReference type="InterPro" id="IPR009305">
    <property type="entry name" value="Mpo1-like"/>
</dbReference>
<comment type="caution">
    <text evidence="2">The sequence shown here is derived from an EMBL/GenBank/DDBJ whole genome shotgun (WGS) entry which is preliminary data.</text>
</comment>
<keyword evidence="1" id="KW-0472">Membrane</keyword>
<keyword evidence="3" id="KW-1185">Reference proteome</keyword>
<feature type="transmembrane region" description="Helical" evidence="1">
    <location>
        <begin position="21"/>
        <end position="39"/>
    </location>
</feature>
<dbReference type="Pfam" id="PF06127">
    <property type="entry name" value="Mpo1-like"/>
    <property type="match status" value="1"/>
</dbReference>
<dbReference type="AlphaFoldDB" id="A0A2S6NH10"/>
<sequence length="105" mass="11669">MTYGEFWVHYLRAHQRTGTRALHYTGSVLALALVAAAAISGDWWLLPAAVVVGYGLAWIGHFAVEGNRPATFGHPVWSLVSDYRMLLLWLTGRLGPHLVRAAEER</sequence>
<keyword evidence="1" id="KW-0812">Transmembrane</keyword>
<dbReference type="Proteomes" id="UP000239724">
    <property type="component" value="Unassembled WGS sequence"/>
</dbReference>
<dbReference type="PANTHER" id="PTHR34205:SF2">
    <property type="entry name" value="DUF962 DOMAIN-CONTAINING PROTEIN"/>
    <property type="match status" value="1"/>
</dbReference>
<name>A0A2S6NH10_RHOGL</name>
<evidence type="ECO:0000313" key="3">
    <source>
        <dbReference type="Proteomes" id="UP000239724"/>
    </source>
</evidence>
<accession>A0A2S6NH10</accession>
<evidence type="ECO:0008006" key="4">
    <source>
        <dbReference type="Google" id="ProtNLM"/>
    </source>
</evidence>
<reference evidence="2 3" key="1">
    <citation type="journal article" date="2018" name="Arch. Microbiol.">
        <title>New insights into the metabolic potential of the phototrophic purple bacterium Rhodopila globiformis DSM 161(T) from its draft genome sequence and evidence for a vanadium-dependent nitrogenase.</title>
        <authorList>
            <person name="Imhoff J.F."/>
            <person name="Rahn T."/>
            <person name="Kunzel S."/>
            <person name="Neulinger S.C."/>
        </authorList>
    </citation>
    <scope>NUCLEOTIDE SEQUENCE [LARGE SCALE GENOMIC DNA]</scope>
    <source>
        <strain evidence="2 3">DSM 161</strain>
    </source>
</reference>
<dbReference type="RefSeq" id="WP_104519309.1">
    <property type="nucleotide sequence ID" value="NZ_NHRY01000136.1"/>
</dbReference>
<gene>
    <name evidence="2" type="ORF">CCS01_13165</name>
</gene>
<feature type="transmembrane region" description="Helical" evidence="1">
    <location>
        <begin position="45"/>
        <end position="64"/>
    </location>
</feature>
<protein>
    <recommendedName>
        <fullName evidence="4">DUF962 domain-containing protein</fullName>
    </recommendedName>
</protein>